<evidence type="ECO:0000259" key="1">
    <source>
        <dbReference type="Pfam" id="PF07486"/>
    </source>
</evidence>
<feature type="non-terminal residue" evidence="2">
    <location>
        <position position="82"/>
    </location>
</feature>
<dbReference type="Proteomes" id="UP001432027">
    <property type="component" value="Unassembled WGS sequence"/>
</dbReference>
<proteinExistence type="predicted"/>
<evidence type="ECO:0000313" key="2">
    <source>
        <dbReference type="EMBL" id="GMS99094.1"/>
    </source>
</evidence>
<dbReference type="GO" id="GO:0016787">
    <property type="term" value="F:hydrolase activity"/>
    <property type="evidence" value="ECO:0007669"/>
    <property type="project" value="InterPro"/>
</dbReference>
<evidence type="ECO:0000313" key="3">
    <source>
        <dbReference type="Proteomes" id="UP001432027"/>
    </source>
</evidence>
<dbReference type="InterPro" id="IPR011105">
    <property type="entry name" value="Cell_wall_hydrolase_SleB"/>
</dbReference>
<protein>
    <recommendedName>
        <fullName evidence="1">Cell wall hydrolase SleB domain-containing protein</fullName>
    </recommendedName>
</protein>
<gene>
    <name evidence="2" type="ORF">PENTCL1PPCAC_21269</name>
</gene>
<dbReference type="AlphaFoldDB" id="A0AAV5TXY4"/>
<dbReference type="Gene3D" id="1.10.10.2520">
    <property type="entry name" value="Cell wall hydrolase SleB, domain 1"/>
    <property type="match status" value="1"/>
</dbReference>
<sequence length="82" mass="8883">EARGEPHEAQIGIAHVIKNRARANKVYWGGNTIAGVCLHPMQFEAWSNRLPENVHPSGDGWESMDGLVRGVLDGTVADPTHG</sequence>
<dbReference type="InterPro" id="IPR042047">
    <property type="entry name" value="SleB_dom1"/>
</dbReference>
<feature type="domain" description="Cell wall hydrolase SleB" evidence="1">
    <location>
        <begin position="4"/>
        <end position="82"/>
    </location>
</feature>
<reference evidence="2" key="1">
    <citation type="submission" date="2023-10" db="EMBL/GenBank/DDBJ databases">
        <title>Genome assembly of Pristionchus species.</title>
        <authorList>
            <person name="Yoshida K."/>
            <person name="Sommer R.J."/>
        </authorList>
    </citation>
    <scope>NUCLEOTIDE SEQUENCE</scope>
    <source>
        <strain evidence="2">RS0144</strain>
    </source>
</reference>
<feature type="non-terminal residue" evidence="2">
    <location>
        <position position="1"/>
    </location>
</feature>
<organism evidence="2 3">
    <name type="scientific">Pristionchus entomophagus</name>
    <dbReference type="NCBI Taxonomy" id="358040"/>
    <lineage>
        <taxon>Eukaryota</taxon>
        <taxon>Metazoa</taxon>
        <taxon>Ecdysozoa</taxon>
        <taxon>Nematoda</taxon>
        <taxon>Chromadorea</taxon>
        <taxon>Rhabditida</taxon>
        <taxon>Rhabditina</taxon>
        <taxon>Diplogasteromorpha</taxon>
        <taxon>Diplogasteroidea</taxon>
        <taxon>Neodiplogasteridae</taxon>
        <taxon>Pristionchus</taxon>
    </lineage>
</organism>
<accession>A0AAV5TXY4</accession>
<comment type="caution">
    <text evidence="2">The sequence shown here is derived from an EMBL/GenBank/DDBJ whole genome shotgun (WGS) entry which is preliminary data.</text>
</comment>
<dbReference type="EMBL" id="BTSX01000005">
    <property type="protein sequence ID" value="GMS99094.1"/>
    <property type="molecule type" value="Genomic_DNA"/>
</dbReference>
<dbReference type="Pfam" id="PF07486">
    <property type="entry name" value="Hydrolase_2"/>
    <property type="match status" value="1"/>
</dbReference>
<keyword evidence="3" id="KW-1185">Reference proteome</keyword>
<name>A0AAV5TXY4_9BILA</name>